<evidence type="ECO:0000313" key="3">
    <source>
        <dbReference type="Proteomes" id="UP001358417"/>
    </source>
</evidence>
<evidence type="ECO:0000256" key="1">
    <source>
        <dbReference type="SAM" id="MobiDB-lite"/>
    </source>
</evidence>
<feature type="region of interest" description="Disordered" evidence="1">
    <location>
        <begin position="101"/>
        <end position="170"/>
    </location>
</feature>
<name>A0AAV9MXK8_9EURO</name>
<dbReference type="GeneID" id="89977574"/>
<feature type="compositionally biased region" description="Acidic residues" evidence="1">
    <location>
        <begin position="148"/>
        <end position="160"/>
    </location>
</feature>
<evidence type="ECO:0000313" key="2">
    <source>
        <dbReference type="EMBL" id="KAK5045309.1"/>
    </source>
</evidence>
<accession>A0AAV9MXK8</accession>
<dbReference type="EMBL" id="JAVRRD010000038">
    <property type="protein sequence ID" value="KAK5045309.1"/>
    <property type="molecule type" value="Genomic_DNA"/>
</dbReference>
<dbReference type="Proteomes" id="UP001358417">
    <property type="component" value="Unassembled WGS sequence"/>
</dbReference>
<proteinExistence type="predicted"/>
<dbReference type="AlphaFoldDB" id="A0AAV9MXK8"/>
<sequence>MAPIRRYLRITRHSVLECRIFLENPADEPRWLLNETDPALPRVFDAVKPLILPKLKEENETARGKGKKKKTVKDVVQQDDFEVSIFLTEIRTRHNLLVKNKTFKQKPPMKTNNGAKLTGASAQGPVTIRDEDEDDDVVLRDVPSADNVGDDEQQSDDGNTDPDVSVGDDKKKLGFKTTYEGFSIWGWVLCLFVERKGGPGQRKPGADSNNQALMQEWIVSTQQQKEDGL</sequence>
<dbReference type="PANTHER" id="PTHR40635">
    <property type="match status" value="1"/>
</dbReference>
<organism evidence="2 3">
    <name type="scientific">Exophiala bonariae</name>
    <dbReference type="NCBI Taxonomy" id="1690606"/>
    <lineage>
        <taxon>Eukaryota</taxon>
        <taxon>Fungi</taxon>
        <taxon>Dikarya</taxon>
        <taxon>Ascomycota</taxon>
        <taxon>Pezizomycotina</taxon>
        <taxon>Eurotiomycetes</taxon>
        <taxon>Chaetothyriomycetidae</taxon>
        <taxon>Chaetothyriales</taxon>
        <taxon>Herpotrichiellaceae</taxon>
        <taxon>Exophiala</taxon>
    </lineage>
</organism>
<reference evidence="2 3" key="1">
    <citation type="submission" date="2023-08" db="EMBL/GenBank/DDBJ databases">
        <title>Black Yeasts Isolated from many extreme environments.</title>
        <authorList>
            <person name="Coleine C."/>
            <person name="Stajich J.E."/>
            <person name="Selbmann L."/>
        </authorList>
    </citation>
    <scope>NUCLEOTIDE SEQUENCE [LARGE SCALE GENOMIC DNA]</scope>
    <source>
        <strain evidence="2 3">CCFEE 5792</strain>
    </source>
</reference>
<dbReference type="RefSeq" id="XP_064700941.1">
    <property type="nucleotide sequence ID" value="XM_064852955.1"/>
</dbReference>
<dbReference type="PANTHER" id="PTHR40635:SF1">
    <property type="match status" value="1"/>
</dbReference>
<gene>
    <name evidence="2" type="ORF">LTR84_009415</name>
</gene>
<keyword evidence="3" id="KW-1185">Reference proteome</keyword>
<protein>
    <submittedName>
        <fullName evidence="2">Uncharacterized protein</fullName>
    </submittedName>
</protein>
<comment type="caution">
    <text evidence="2">The sequence shown here is derived from an EMBL/GenBank/DDBJ whole genome shotgun (WGS) entry which is preliminary data.</text>
</comment>